<dbReference type="InterPro" id="IPR017520">
    <property type="entry name" value="CHP03086"/>
</dbReference>
<dbReference type="PATRIC" id="fig|518642.10.peg.288"/>
<reference evidence="2 3" key="1">
    <citation type="journal article" date="2016" name="Front. Microbiol.">
        <title>Comparative Genomics Analysis of Streptomyces Species Reveals Their Adaptation to the Marine Environment and Their Diversity at the Genomic Level.</title>
        <authorList>
            <person name="Tian X."/>
            <person name="Zhang Z."/>
            <person name="Yang T."/>
            <person name="Chen M."/>
            <person name="Li J."/>
            <person name="Chen F."/>
            <person name="Yang J."/>
            <person name="Li W."/>
            <person name="Zhang B."/>
            <person name="Zhang Z."/>
            <person name="Wu J."/>
            <person name="Zhang C."/>
            <person name="Long L."/>
            <person name="Xiao J."/>
        </authorList>
    </citation>
    <scope>NUCLEOTIDE SEQUENCE [LARGE SCALE GENOMIC DNA]</scope>
    <source>
        <strain evidence="2 3">SCSIO 10429</strain>
    </source>
</reference>
<dbReference type="NCBIfam" id="TIGR03083">
    <property type="entry name" value="maleylpyruvate isomerase family mycothiol-dependent enzyme"/>
    <property type="match status" value="1"/>
</dbReference>
<feature type="domain" description="Mycothiol-dependent maleylpyruvate isomerase metal-binding" evidence="1">
    <location>
        <begin position="12"/>
        <end position="128"/>
    </location>
</feature>
<dbReference type="InterPro" id="IPR024344">
    <property type="entry name" value="MDMPI_metal-binding"/>
</dbReference>
<dbReference type="GO" id="GO:0046872">
    <property type="term" value="F:metal ion binding"/>
    <property type="evidence" value="ECO:0007669"/>
    <property type="project" value="InterPro"/>
</dbReference>
<dbReference type="NCBIfam" id="TIGR03086">
    <property type="entry name" value="TIGR03086 family metal-binding protein"/>
    <property type="match status" value="1"/>
</dbReference>
<evidence type="ECO:0000313" key="3">
    <source>
        <dbReference type="Proteomes" id="UP000176005"/>
    </source>
</evidence>
<evidence type="ECO:0000259" key="1">
    <source>
        <dbReference type="Pfam" id="PF11716"/>
    </source>
</evidence>
<dbReference type="EMBL" id="LJGW01000710">
    <property type="protein sequence ID" value="OEV03377.1"/>
    <property type="molecule type" value="Genomic_DNA"/>
</dbReference>
<keyword evidence="3" id="KW-1185">Reference proteome</keyword>
<dbReference type="Proteomes" id="UP000176005">
    <property type="component" value="Unassembled WGS sequence"/>
</dbReference>
<organism evidence="2 3">
    <name type="scientific">Streptomyces nanshensis</name>
    <dbReference type="NCBI Taxonomy" id="518642"/>
    <lineage>
        <taxon>Bacteria</taxon>
        <taxon>Bacillati</taxon>
        <taxon>Actinomycetota</taxon>
        <taxon>Actinomycetes</taxon>
        <taxon>Kitasatosporales</taxon>
        <taxon>Streptomycetaceae</taxon>
        <taxon>Streptomyces</taxon>
    </lineage>
</organism>
<protein>
    <recommendedName>
        <fullName evidence="1">Mycothiol-dependent maleylpyruvate isomerase metal-binding domain-containing protein</fullName>
    </recommendedName>
</protein>
<dbReference type="InterPro" id="IPR034660">
    <property type="entry name" value="DinB/YfiT-like"/>
</dbReference>
<dbReference type="RefSeq" id="WP_070020632.1">
    <property type="nucleotide sequence ID" value="NZ_LJGW01000710.1"/>
</dbReference>
<proteinExistence type="predicted"/>
<dbReference type="SUPFAM" id="SSF109854">
    <property type="entry name" value="DinB/YfiT-like putative metalloenzymes"/>
    <property type="match status" value="1"/>
</dbReference>
<dbReference type="Pfam" id="PF11716">
    <property type="entry name" value="MDMPI_N"/>
    <property type="match status" value="1"/>
</dbReference>
<name>A0A1E7KHF6_9ACTN</name>
<dbReference type="InterPro" id="IPR017517">
    <property type="entry name" value="Maleyloyr_isom"/>
</dbReference>
<gene>
    <name evidence="2" type="ORF">AN218_32570</name>
</gene>
<accession>A0A1E7KHF6</accession>
<comment type="caution">
    <text evidence="2">The sequence shown here is derived from an EMBL/GenBank/DDBJ whole genome shotgun (WGS) entry which is preliminary data.</text>
</comment>
<sequence>MTNEISGLLEGAARRARPVVRGVRDDQLGGPTPCSEYDVRALLDHLLHVVVGFQALAAKGTADFTATPSYVNAESDWRTRFEEETARLVEAWSAPGALEGTSQGMGMPQRTVGGMVLGDLTVHAWDLARATGQDFAPYGPSLPELVEGWRQLAPTGRKMGVFGEPFPVPEGASAFDELLALSGRDPGWRPPAAV</sequence>
<dbReference type="Gene3D" id="1.20.120.450">
    <property type="entry name" value="dinb family like domain"/>
    <property type="match status" value="1"/>
</dbReference>
<dbReference type="AlphaFoldDB" id="A0A1E7KHF6"/>
<evidence type="ECO:0000313" key="2">
    <source>
        <dbReference type="EMBL" id="OEV03377.1"/>
    </source>
</evidence>